<feature type="transmembrane region" description="Helical" evidence="2">
    <location>
        <begin position="152"/>
        <end position="173"/>
    </location>
</feature>
<comment type="caution">
    <text evidence="3">The sequence shown here is derived from an EMBL/GenBank/DDBJ whole genome shotgun (WGS) entry which is preliminary data.</text>
</comment>
<feature type="transmembrane region" description="Helical" evidence="2">
    <location>
        <begin position="218"/>
        <end position="244"/>
    </location>
</feature>
<evidence type="ECO:0008006" key="5">
    <source>
        <dbReference type="Google" id="ProtNLM"/>
    </source>
</evidence>
<keyword evidence="2" id="KW-0812">Transmembrane</keyword>
<dbReference type="Proteomes" id="UP000235682">
    <property type="component" value="Unassembled WGS sequence"/>
</dbReference>
<evidence type="ECO:0000256" key="1">
    <source>
        <dbReference type="SAM" id="MobiDB-lite"/>
    </source>
</evidence>
<evidence type="ECO:0000313" key="4">
    <source>
        <dbReference type="Proteomes" id="UP000235682"/>
    </source>
</evidence>
<accession>A0A2N6SNV3</accession>
<evidence type="ECO:0000256" key="2">
    <source>
        <dbReference type="SAM" id="Phobius"/>
    </source>
</evidence>
<protein>
    <recommendedName>
        <fullName evidence="5">DUF1129 domain-containing protein</fullName>
    </recommendedName>
</protein>
<keyword evidence="2" id="KW-0472">Membrane</keyword>
<feature type="region of interest" description="Disordered" evidence="1">
    <location>
        <begin position="1"/>
        <end position="41"/>
    </location>
</feature>
<keyword evidence="2" id="KW-1133">Transmembrane helix</keyword>
<evidence type="ECO:0000313" key="3">
    <source>
        <dbReference type="EMBL" id="PMC58774.1"/>
    </source>
</evidence>
<feature type="transmembrane region" description="Helical" evidence="2">
    <location>
        <begin position="250"/>
        <end position="270"/>
    </location>
</feature>
<gene>
    <name evidence="3" type="ORF">CJ205_02320</name>
</gene>
<dbReference type="OrthoDB" id="2360056at2"/>
<dbReference type="STRING" id="84521.SAMN04487994_10468"/>
<organism evidence="3 4">
    <name type="scientific">Dolosicoccus paucivorans</name>
    <dbReference type="NCBI Taxonomy" id="84521"/>
    <lineage>
        <taxon>Bacteria</taxon>
        <taxon>Bacillati</taxon>
        <taxon>Bacillota</taxon>
        <taxon>Bacilli</taxon>
        <taxon>Lactobacillales</taxon>
        <taxon>Aerococcaceae</taxon>
        <taxon>Dolosicoccus</taxon>
    </lineage>
</organism>
<dbReference type="RefSeq" id="WP_102227499.1">
    <property type="nucleotide sequence ID" value="NZ_PNFY01000006.1"/>
</dbReference>
<dbReference type="EMBL" id="PNHE01000006">
    <property type="protein sequence ID" value="PMC58774.1"/>
    <property type="molecule type" value="Genomic_DNA"/>
</dbReference>
<dbReference type="InterPro" id="IPR009214">
    <property type="entry name" value="DUF1129"/>
</dbReference>
<keyword evidence="4" id="KW-1185">Reference proteome</keyword>
<feature type="transmembrane region" description="Helical" evidence="2">
    <location>
        <begin position="185"/>
        <end position="206"/>
    </location>
</feature>
<sequence>MTDLEKNNEEFNEEVDFSQEEKRKSVEATLDETIQGPSAPSEFLEEQTVHSSVTSSKEIVPGVSGAEFNNLTRKNRQFLITTWRQVKAHGGDEEAVAPAFNEVYETLLAGQKISETAQQIYGTPTEVAQTMLGLDRQEEQDAKDNRLEAPSWMVGVDGALLMGSIYTLLTGVAHLRGNQGTPMGLITLVINYILAGFATTIMAKYLPNMDAPRKERGYLKYTLASVGAMLVWIMTVSASILFLPPAINPLFSPMFYIVLGLVGLAGRYILRQRYRIEGGLF</sequence>
<dbReference type="AlphaFoldDB" id="A0A2N6SNV3"/>
<name>A0A2N6SNV3_9LACT</name>
<proteinExistence type="predicted"/>
<reference evidence="3 4" key="1">
    <citation type="submission" date="2017-09" db="EMBL/GenBank/DDBJ databases">
        <title>Bacterial strain isolated from the female urinary microbiota.</title>
        <authorList>
            <person name="Thomas-White K."/>
            <person name="Kumar N."/>
            <person name="Forster S."/>
            <person name="Putonti C."/>
            <person name="Lawley T."/>
            <person name="Wolfe A.J."/>
        </authorList>
    </citation>
    <scope>NUCLEOTIDE SEQUENCE [LARGE SCALE GENOMIC DNA]</scope>
    <source>
        <strain evidence="3 4">UMB0852</strain>
    </source>
</reference>
<dbReference type="Pfam" id="PF06570">
    <property type="entry name" value="DUF1129"/>
    <property type="match status" value="1"/>
</dbReference>